<evidence type="ECO:0000259" key="5">
    <source>
        <dbReference type="Pfam" id="PF00496"/>
    </source>
</evidence>
<gene>
    <name evidence="7" type="ORF">COY73_01585</name>
</gene>
<comment type="caution">
    <text evidence="7">The sequence shown here is derived from an EMBL/GenBank/DDBJ whole genome shotgun (WGS) entry which is preliminary data.</text>
</comment>
<dbReference type="InterPro" id="IPR002477">
    <property type="entry name" value="Peptidoglycan-bd-like"/>
</dbReference>
<proteinExistence type="inferred from homology"/>
<evidence type="ECO:0000313" key="7">
    <source>
        <dbReference type="EMBL" id="PIY89193.1"/>
    </source>
</evidence>
<dbReference type="PANTHER" id="PTHR30290:SF9">
    <property type="entry name" value="OLIGOPEPTIDE-BINDING PROTEIN APPA"/>
    <property type="match status" value="1"/>
</dbReference>
<organism evidence="7 8">
    <name type="scientific">Candidatus Nealsonbacteria bacterium CG_4_10_14_0_8_um_filter_37_14</name>
    <dbReference type="NCBI Taxonomy" id="1974684"/>
    <lineage>
        <taxon>Bacteria</taxon>
        <taxon>Candidatus Nealsoniibacteriota</taxon>
    </lineage>
</organism>
<dbReference type="EMBL" id="PFLW01000042">
    <property type="protein sequence ID" value="PIY89193.1"/>
    <property type="molecule type" value="Genomic_DNA"/>
</dbReference>
<dbReference type="InterPro" id="IPR039424">
    <property type="entry name" value="SBP_5"/>
</dbReference>
<evidence type="ECO:0000259" key="6">
    <source>
        <dbReference type="Pfam" id="PF01471"/>
    </source>
</evidence>
<dbReference type="Proteomes" id="UP000230767">
    <property type="component" value="Unassembled WGS sequence"/>
</dbReference>
<feature type="domain" description="Solute-binding protein family 5" evidence="5">
    <location>
        <begin position="133"/>
        <end position="433"/>
    </location>
</feature>
<dbReference type="PIRSF" id="PIRSF002741">
    <property type="entry name" value="MppA"/>
    <property type="match status" value="1"/>
</dbReference>
<evidence type="ECO:0000256" key="1">
    <source>
        <dbReference type="ARBA" id="ARBA00005695"/>
    </source>
</evidence>
<dbReference type="GO" id="GO:1904680">
    <property type="term" value="F:peptide transmembrane transporter activity"/>
    <property type="evidence" value="ECO:0007669"/>
    <property type="project" value="TreeGrafter"/>
</dbReference>
<evidence type="ECO:0008006" key="9">
    <source>
        <dbReference type="Google" id="ProtNLM"/>
    </source>
</evidence>
<dbReference type="Gene3D" id="1.10.101.10">
    <property type="entry name" value="PGBD-like superfamily/PGBD"/>
    <property type="match status" value="1"/>
</dbReference>
<keyword evidence="4" id="KW-0812">Transmembrane</keyword>
<feature type="transmembrane region" description="Helical" evidence="4">
    <location>
        <begin position="57"/>
        <end position="79"/>
    </location>
</feature>
<evidence type="ECO:0000256" key="2">
    <source>
        <dbReference type="ARBA" id="ARBA00022448"/>
    </source>
</evidence>
<protein>
    <recommendedName>
        <fullName evidence="9">Solute-binding protein family 5 domain-containing protein</fullName>
    </recommendedName>
</protein>
<reference evidence="8" key="1">
    <citation type="submission" date="2017-09" db="EMBL/GenBank/DDBJ databases">
        <title>Depth-based differentiation of microbial function through sediment-hosted aquifers and enrichment of novel symbionts in the deep terrestrial subsurface.</title>
        <authorList>
            <person name="Probst A.J."/>
            <person name="Ladd B."/>
            <person name="Jarett J.K."/>
            <person name="Geller-Mcgrath D.E."/>
            <person name="Sieber C.M.K."/>
            <person name="Emerson J.B."/>
            <person name="Anantharaman K."/>
            <person name="Thomas B.C."/>
            <person name="Malmstrom R."/>
            <person name="Stieglmeier M."/>
            <person name="Klingl A."/>
            <person name="Woyke T."/>
            <person name="Ryan C.M."/>
            <person name="Banfield J.F."/>
        </authorList>
    </citation>
    <scope>NUCLEOTIDE SEQUENCE [LARGE SCALE GENOMIC DNA]</scope>
</reference>
<dbReference type="AlphaFoldDB" id="A0A2M7R6H4"/>
<keyword evidence="3" id="KW-0732">Signal</keyword>
<accession>A0A2M7R6H4</accession>
<dbReference type="Gene3D" id="3.10.105.10">
    <property type="entry name" value="Dipeptide-binding Protein, Domain 3"/>
    <property type="match status" value="1"/>
</dbReference>
<evidence type="ECO:0000313" key="8">
    <source>
        <dbReference type="Proteomes" id="UP000230767"/>
    </source>
</evidence>
<dbReference type="InterPro" id="IPR030678">
    <property type="entry name" value="Peptide/Ni-bd"/>
</dbReference>
<sequence length="695" mass="80821">MKLNYQKILKISERITDFPQEIRYKIDQIKFYWSHFKWPKFWQWKKIGGVLNKKEKIALLIFLILFLGSVSFLIINFYLTHTHFVPARGGKYIEGVIGSPRFINPIYADFSDVDRDLVEILFSGLMKYDNQGQIVPDLAEKVEIKEEGKKFEVYLKPDVFWLDGKKITADDVIFTIKTIQDADYKSPLRMNWLGVKIEKISETAICFTLNKPYSAFLERLTVKIIPKHIWQDISPQNFPLSVFNLNPIGAGAFRLKTLKQSDNGFIQSITLEPNPFYHERKPYLLEVSFVFLDGPQDLIAAFKNGGVDGFSPASLENLSQLELYYKPANAILNLYSFSLPRYFSVFFNLEKSKILTERKIRVALNYGTNKEKILTEILGEKGEIVHSPILPEIYGFSPPKNFYDFNLEKAKEILDEAGFKEAESGQRQKIIKKEPSFKFESRLELGSQGKEVEELQRCLSQEPEVYPEAKITGFFGPETKEAVIRFQEKYYQDILKPWGLKSGTGIVWKTTRPKLNEICQKSEVELIPLKFSLITVEDPLLLGVANLLKNQWKELGVEIEVKSYPEIEKDFIKPRNYEMLLFGESLGVIPDPFPFWHSSQKEEPGLNITRYKNKTADKLLEEGRVSLDPKERAQKYQNFQEILIEDAPCVFLFNPDYLYLVPKKIKEIKEGIIVDPSKRFLDIENWYIKTRRAWK</sequence>
<dbReference type="GO" id="GO:0015833">
    <property type="term" value="P:peptide transport"/>
    <property type="evidence" value="ECO:0007669"/>
    <property type="project" value="TreeGrafter"/>
</dbReference>
<name>A0A2M7R6H4_9BACT</name>
<dbReference type="PANTHER" id="PTHR30290">
    <property type="entry name" value="PERIPLASMIC BINDING COMPONENT OF ABC TRANSPORTER"/>
    <property type="match status" value="1"/>
</dbReference>
<dbReference type="InterPro" id="IPR000914">
    <property type="entry name" value="SBP_5_dom"/>
</dbReference>
<dbReference type="Pfam" id="PF00496">
    <property type="entry name" value="SBP_bac_5"/>
    <property type="match status" value="1"/>
</dbReference>
<dbReference type="GO" id="GO:0043190">
    <property type="term" value="C:ATP-binding cassette (ABC) transporter complex"/>
    <property type="evidence" value="ECO:0007669"/>
    <property type="project" value="InterPro"/>
</dbReference>
<dbReference type="SUPFAM" id="SSF53850">
    <property type="entry name" value="Periplasmic binding protein-like II"/>
    <property type="match status" value="2"/>
</dbReference>
<dbReference type="SUPFAM" id="SSF47090">
    <property type="entry name" value="PGBD-like"/>
    <property type="match status" value="1"/>
</dbReference>
<keyword evidence="4" id="KW-1133">Transmembrane helix</keyword>
<dbReference type="InterPro" id="IPR036365">
    <property type="entry name" value="PGBD-like_sf"/>
</dbReference>
<evidence type="ECO:0000256" key="4">
    <source>
        <dbReference type="SAM" id="Phobius"/>
    </source>
</evidence>
<dbReference type="InterPro" id="IPR036366">
    <property type="entry name" value="PGBDSf"/>
</dbReference>
<dbReference type="GO" id="GO:0042597">
    <property type="term" value="C:periplasmic space"/>
    <property type="evidence" value="ECO:0007669"/>
    <property type="project" value="UniProtKB-ARBA"/>
</dbReference>
<dbReference type="CDD" id="cd08513">
    <property type="entry name" value="PBP2_thermophilic_Hb8_like"/>
    <property type="match status" value="1"/>
</dbReference>
<comment type="similarity">
    <text evidence="1">Belongs to the bacterial solute-binding protein 5 family.</text>
</comment>
<keyword evidence="2" id="KW-0813">Transport</keyword>
<feature type="domain" description="Peptidoglycan binding-like" evidence="6">
    <location>
        <begin position="448"/>
        <end position="490"/>
    </location>
</feature>
<keyword evidence="4" id="KW-0472">Membrane</keyword>
<dbReference type="Pfam" id="PF01471">
    <property type="entry name" value="PG_binding_1"/>
    <property type="match status" value="1"/>
</dbReference>
<dbReference type="Gene3D" id="3.40.190.10">
    <property type="entry name" value="Periplasmic binding protein-like II"/>
    <property type="match status" value="1"/>
</dbReference>
<evidence type="ECO:0000256" key="3">
    <source>
        <dbReference type="ARBA" id="ARBA00022729"/>
    </source>
</evidence>